<sequence length="203" mass="24266">MDSKTFKEDFLVSLFLVIRRSIQLIVSPYRTMRKISQETDFLQILIIFFFIFVYFLFVALIRNSPIHSIVNMGIFLFQFGVTVLFFYGIGVMASKKGNFYSYLFTLSYTMLPTFVWFTVNTTLFLVFPPHGTLSFFGKGFNMLFLSFSLSIFFWKILLVYLAIRFSSGWSFFRILYVFLLYLIVLFFYWYLSLYFKLFLVPFL</sequence>
<keyword evidence="1" id="KW-1133">Transmembrane helix</keyword>
<reference evidence="3" key="1">
    <citation type="submission" date="2017-09" db="EMBL/GenBank/DDBJ databases">
        <title>Depth-based differentiation of microbial function through sediment-hosted aquifers and enrichment of novel symbionts in the deep terrestrial subsurface.</title>
        <authorList>
            <person name="Probst A.J."/>
            <person name="Ladd B."/>
            <person name="Jarett J.K."/>
            <person name="Geller-Mcgrath D.E."/>
            <person name="Sieber C.M.K."/>
            <person name="Emerson J.B."/>
            <person name="Anantharaman K."/>
            <person name="Thomas B.C."/>
            <person name="Malmstrom R."/>
            <person name="Stieglmeier M."/>
            <person name="Klingl A."/>
            <person name="Woyke T."/>
            <person name="Ryan C.M."/>
            <person name="Banfield J.F."/>
        </authorList>
    </citation>
    <scope>NUCLEOTIDE SEQUENCE [LARGE SCALE GENOMIC DNA]</scope>
</reference>
<evidence type="ECO:0000256" key="1">
    <source>
        <dbReference type="SAM" id="Phobius"/>
    </source>
</evidence>
<feature type="transmembrane region" description="Helical" evidence="1">
    <location>
        <begin position="175"/>
        <end position="195"/>
    </location>
</feature>
<evidence type="ECO:0008006" key="4">
    <source>
        <dbReference type="Google" id="ProtNLM"/>
    </source>
</evidence>
<proteinExistence type="predicted"/>
<keyword evidence="1" id="KW-0812">Transmembrane</keyword>
<dbReference type="EMBL" id="PEZG01000023">
    <property type="protein sequence ID" value="PIS15938.1"/>
    <property type="molecule type" value="Genomic_DNA"/>
</dbReference>
<feature type="transmembrane region" description="Helical" evidence="1">
    <location>
        <begin position="99"/>
        <end position="119"/>
    </location>
</feature>
<dbReference type="Proteomes" id="UP000231198">
    <property type="component" value="Unassembled WGS sequence"/>
</dbReference>
<protein>
    <recommendedName>
        <fullName evidence="4">Yip1 domain-containing protein</fullName>
    </recommendedName>
</protein>
<feature type="transmembrane region" description="Helical" evidence="1">
    <location>
        <begin position="66"/>
        <end position="87"/>
    </location>
</feature>
<evidence type="ECO:0000313" key="2">
    <source>
        <dbReference type="EMBL" id="PIS15938.1"/>
    </source>
</evidence>
<comment type="caution">
    <text evidence="2">The sequence shown here is derived from an EMBL/GenBank/DDBJ whole genome shotgun (WGS) entry which is preliminary data.</text>
</comment>
<gene>
    <name evidence="2" type="ORF">COT62_01085</name>
</gene>
<keyword evidence="1" id="KW-0472">Membrane</keyword>
<accession>A0A2H0WVI4</accession>
<feature type="transmembrane region" description="Helical" evidence="1">
    <location>
        <begin position="139"/>
        <end position="163"/>
    </location>
</feature>
<evidence type="ECO:0000313" key="3">
    <source>
        <dbReference type="Proteomes" id="UP000231198"/>
    </source>
</evidence>
<name>A0A2H0WVI4_9BACT</name>
<feature type="transmembrane region" description="Helical" evidence="1">
    <location>
        <begin position="41"/>
        <end position="60"/>
    </location>
</feature>
<dbReference type="AlphaFoldDB" id="A0A2H0WVI4"/>
<organism evidence="2 3">
    <name type="scientific">Candidatus Roizmanbacteria bacterium CG09_land_8_20_14_0_10_41_9</name>
    <dbReference type="NCBI Taxonomy" id="1974850"/>
    <lineage>
        <taxon>Bacteria</taxon>
        <taxon>Candidatus Roizmaniibacteriota</taxon>
    </lineage>
</organism>